<organism evidence="1 2">
    <name type="scientific">Dysgonomonas alginatilytica</name>
    <dbReference type="NCBI Taxonomy" id="1605892"/>
    <lineage>
        <taxon>Bacteria</taxon>
        <taxon>Pseudomonadati</taxon>
        <taxon>Bacteroidota</taxon>
        <taxon>Bacteroidia</taxon>
        <taxon>Bacteroidales</taxon>
        <taxon>Dysgonomonadaceae</taxon>
        <taxon>Dysgonomonas</taxon>
    </lineage>
</organism>
<comment type="caution">
    <text evidence="1">The sequence shown here is derived from an EMBL/GenBank/DDBJ whole genome shotgun (WGS) entry which is preliminary data.</text>
</comment>
<name>A0A2V3PKG0_9BACT</name>
<reference evidence="1 2" key="1">
    <citation type="submission" date="2018-03" db="EMBL/GenBank/DDBJ databases">
        <title>Genomic Encyclopedia of Archaeal and Bacterial Type Strains, Phase II (KMG-II): from individual species to whole genera.</title>
        <authorList>
            <person name="Goeker M."/>
        </authorList>
    </citation>
    <scope>NUCLEOTIDE SEQUENCE [LARGE SCALE GENOMIC DNA]</scope>
    <source>
        <strain evidence="1 2">DSM 100214</strain>
    </source>
</reference>
<dbReference type="EMBL" id="QICL01000043">
    <property type="protein sequence ID" value="PXV58846.1"/>
    <property type="molecule type" value="Genomic_DNA"/>
</dbReference>
<gene>
    <name evidence="1" type="ORF">CLV62_14326</name>
</gene>
<accession>A0A2V3PKG0</accession>
<evidence type="ECO:0000313" key="2">
    <source>
        <dbReference type="Proteomes" id="UP000247973"/>
    </source>
</evidence>
<sequence length="325" mass="37371">MANNKINTNGPYSTFIEKIKNVITGSIVETLEEIIPLSKVAIYRRLQGTVLFSLPEAFQIARKFQISLDEITFENSNNYLFRVNKPSNLSLEDTYADFITFGVSNINDYLDKGEGHLYLAGSGLPIAFALNYDCLMKFRYFKWLHENRGMAINQKKFSETVLPQKLYDISIAFMNQLKHVESTFILSDAMLGNYLKEINHFMSLGLFEQPEIELIKETLHELINEFQIVVASGRNKNGANIHVYLTDINIDSTFGYLDKGKLDFTFSKIFGMNYATSQNKEIFSMYKSAFEDLKDYATLITRSSSARRSSFFKEQHRLIDEVLSK</sequence>
<proteinExistence type="predicted"/>
<dbReference type="RefSeq" id="WP_110312538.1">
    <property type="nucleotide sequence ID" value="NZ_QICL01000043.1"/>
</dbReference>
<evidence type="ECO:0008006" key="3">
    <source>
        <dbReference type="Google" id="ProtNLM"/>
    </source>
</evidence>
<protein>
    <recommendedName>
        <fullName evidence="3">BetR domain-containing protein</fullName>
    </recommendedName>
</protein>
<dbReference type="AlphaFoldDB" id="A0A2V3PKG0"/>
<evidence type="ECO:0000313" key="1">
    <source>
        <dbReference type="EMBL" id="PXV58846.1"/>
    </source>
</evidence>
<dbReference type="Proteomes" id="UP000247973">
    <property type="component" value="Unassembled WGS sequence"/>
</dbReference>
<dbReference type="OrthoDB" id="1098026at2"/>
<keyword evidence="2" id="KW-1185">Reference proteome</keyword>